<feature type="signal peptide" evidence="1">
    <location>
        <begin position="1"/>
        <end position="30"/>
    </location>
</feature>
<evidence type="ECO:0000256" key="1">
    <source>
        <dbReference type="SAM" id="SignalP"/>
    </source>
</evidence>
<feature type="chain" id="PRO_5024432715" evidence="1">
    <location>
        <begin position="31"/>
        <end position="63"/>
    </location>
</feature>
<sequence length="63" mass="6377">MAATKATKFMVVAAVLVVMLLLMSTEVATALGAGPETKLGRRALKAVYNTGGPIIPLAGGGYN</sequence>
<dbReference type="Proteomes" id="UP000327013">
    <property type="component" value="Chromosome 7"/>
</dbReference>
<dbReference type="OrthoDB" id="1694992at2759"/>
<keyword evidence="3" id="KW-1185">Reference proteome</keyword>
<proteinExistence type="predicted"/>
<protein>
    <submittedName>
        <fullName evidence="2">Uncharacterized protein</fullName>
    </submittedName>
</protein>
<gene>
    <name evidence="2" type="ORF">FH972_018345</name>
</gene>
<evidence type="ECO:0000313" key="2">
    <source>
        <dbReference type="EMBL" id="KAE8100448.1"/>
    </source>
</evidence>
<keyword evidence="1" id="KW-0732">Signal</keyword>
<evidence type="ECO:0000313" key="3">
    <source>
        <dbReference type="Proteomes" id="UP000327013"/>
    </source>
</evidence>
<dbReference type="AlphaFoldDB" id="A0A5N6RM75"/>
<accession>A0A5N6RM75</accession>
<reference evidence="2 3" key="1">
    <citation type="submission" date="2019-06" db="EMBL/GenBank/DDBJ databases">
        <title>A chromosomal-level reference genome of Carpinus fangiana (Coryloideae, Betulaceae).</title>
        <authorList>
            <person name="Yang X."/>
            <person name="Wang Z."/>
            <person name="Zhang L."/>
            <person name="Hao G."/>
            <person name="Liu J."/>
            <person name="Yang Y."/>
        </authorList>
    </citation>
    <scope>NUCLEOTIDE SEQUENCE [LARGE SCALE GENOMIC DNA]</scope>
    <source>
        <strain evidence="2">Cfa_2016G</strain>
        <tissue evidence="2">Leaf</tissue>
    </source>
</reference>
<name>A0A5N6RM75_9ROSI</name>
<organism evidence="2 3">
    <name type="scientific">Carpinus fangiana</name>
    <dbReference type="NCBI Taxonomy" id="176857"/>
    <lineage>
        <taxon>Eukaryota</taxon>
        <taxon>Viridiplantae</taxon>
        <taxon>Streptophyta</taxon>
        <taxon>Embryophyta</taxon>
        <taxon>Tracheophyta</taxon>
        <taxon>Spermatophyta</taxon>
        <taxon>Magnoliopsida</taxon>
        <taxon>eudicotyledons</taxon>
        <taxon>Gunneridae</taxon>
        <taxon>Pentapetalae</taxon>
        <taxon>rosids</taxon>
        <taxon>fabids</taxon>
        <taxon>Fagales</taxon>
        <taxon>Betulaceae</taxon>
        <taxon>Carpinus</taxon>
    </lineage>
</organism>
<dbReference type="EMBL" id="CM017327">
    <property type="protein sequence ID" value="KAE8100448.1"/>
    <property type="molecule type" value="Genomic_DNA"/>
</dbReference>